<dbReference type="EMBL" id="AP012320">
    <property type="protein sequence ID" value="BAL97439.1"/>
    <property type="molecule type" value="Genomic_DNA"/>
</dbReference>
<organism evidence="2 3">
    <name type="scientific">Rubrivivax gelatinosus (strain NBRC 100245 / IL144)</name>
    <dbReference type="NCBI Taxonomy" id="983917"/>
    <lineage>
        <taxon>Bacteria</taxon>
        <taxon>Pseudomonadati</taxon>
        <taxon>Pseudomonadota</taxon>
        <taxon>Betaproteobacteria</taxon>
        <taxon>Burkholderiales</taxon>
        <taxon>Sphaerotilaceae</taxon>
        <taxon>Rubrivivax</taxon>
    </lineage>
</organism>
<proteinExistence type="predicted"/>
<reference evidence="2 3" key="1">
    <citation type="journal article" date="2012" name="J. Bacteriol.">
        <title>Complete genome sequence of phototrophic betaproteobacterium Rubrivivax gelatinosus IL144.</title>
        <authorList>
            <person name="Nagashima S."/>
            <person name="Kamimura A."/>
            <person name="Shimizu T."/>
            <person name="Nakamura-isaki S."/>
            <person name="Aono E."/>
            <person name="Sakamoto K."/>
            <person name="Ichikawa N."/>
            <person name="Nakazawa H."/>
            <person name="Sekine M."/>
            <person name="Yamazaki S."/>
            <person name="Fujita N."/>
            <person name="Shimada K."/>
            <person name="Hanada S."/>
            <person name="Nagashima K.V.P."/>
        </authorList>
    </citation>
    <scope>NUCLEOTIDE SEQUENCE [LARGE SCALE GENOMIC DNA]</scope>
    <source>
        <strain evidence="3">NBRC 100245 / IL144</strain>
    </source>
</reference>
<feature type="region of interest" description="Disordered" evidence="1">
    <location>
        <begin position="1"/>
        <end position="44"/>
    </location>
</feature>
<feature type="compositionally biased region" description="Basic residues" evidence="1">
    <location>
        <begin position="26"/>
        <end position="44"/>
    </location>
</feature>
<sequence>MVHAAHQPAVAARLSTRAGPGSTRAGNRRRVMPCRKQKKGTSKR</sequence>
<accession>I0HWQ2</accession>
<evidence type="ECO:0000313" key="2">
    <source>
        <dbReference type="EMBL" id="BAL97439.1"/>
    </source>
</evidence>
<dbReference type="AlphaFoldDB" id="I0HWQ2"/>
<dbReference type="Proteomes" id="UP000007883">
    <property type="component" value="Chromosome"/>
</dbReference>
<evidence type="ECO:0000256" key="1">
    <source>
        <dbReference type="SAM" id="MobiDB-lite"/>
    </source>
</evidence>
<keyword evidence="3" id="KW-1185">Reference proteome</keyword>
<gene>
    <name evidence="2" type="ordered locus">RGE_41030</name>
</gene>
<dbReference type="HOGENOM" id="CLU_3221574_0_0_4"/>
<dbReference type="KEGG" id="rge:RGE_41030"/>
<name>I0HWQ2_RUBGI</name>
<dbReference type="PATRIC" id="fig|983917.3.peg.4003"/>
<evidence type="ECO:0000313" key="3">
    <source>
        <dbReference type="Proteomes" id="UP000007883"/>
    </source>
</evidence>
<dbReference type="STRING" id="983917.RGE_41030"/>
<protein>
    <submittedName>
        <fullName evidence="2">Uncharacterized protein</fullName>
    </submittedName>
</protein>